<evidence type="ECO:0000313" key="7">
    <source>
        <dbReference type="Proteomes" id="UP000244904"/>
    </source>
</evidence>
<evidence type="ECO:0000256" key="3">
    <source>
        <dbReference type="ARBA" id="ARBA00023163"/>
    </source>
</evidence>
<dbReference type="Gene3D" id="1.10.357.10">
    <property type="entry name" value="Tetracycline Repressor, domain 2"/>
    <property type="match status" value="1"/>
</dbReference>
<keyword evidence="3" id="KW-0804">Transcription</keyword>
<dbReference type="InterPro" id="IPR009057">
    <property type="entry name" value="Homeodomain-like_sf"/>
</dbReference>
<feature type="DNA-binding region" description="H-T-H motif" evidence="4">
    <location>
        <begin position="39"/>
        <end position="58"/>
    </location>
</feature>
<name>A0A2R8ATP7_9RHOB</name>
<dbReference type="InterPro" id="IPR050109">
    <property type="entry name" value="HTH-type_TetR-like_transc_reg"/>
</dbReference>
<dbReference type="GO" id="GO:0000976">
    <property type="term" value="F:transcription cis-regulatory region binding"/>
    <property type="evidence" value="ECO:0007669"/>
    <property type="project" value="TreeGrafter"/>
</dbReference>
<accession>A0A2R8ATP7</accession>
<dbReference type="GO" id="GO:0003700">
    <property type="term" value="F:DNA-binding transcription factor activity"/>
    <property type="evidence" value="ECO:0007669"/>
    <property type="project" value="TreeGrafter"/>
</dbReference>
<proteinExistence type="predicted"/>
<evidence type="ECO:0000259" key="5">
    <source>
        <dbReference type="PROSITE" id="PS50977"/>
    </source>
</evidence>
<dbReference type="Proteomes" id="UP000244904">
    <property type="component" value="Unassembled WGS sequence"/>
</dbReference>
<dbReference type="SUPFAM" id="SSF46689">
    <property type="entry name" value="Homeodomain-like"/>
    <property type="match status" value="1"/>
</dbReference>
<evidence type="ECO:0000256" key="4">
    <source>
        <dbReference type="PROSITE-ProRule" id="PRU00335"/>
    </source>
</evidence>
<evidence type="ECO:0000256" key="2">
    <source>
        <dbReference type="ARBA" id="ARBA00023125"/>
    </source>
</evidence>
<dbReference type="PANTHER" id="PTHR30055:SF234">
    <property type="entry name" value="HTH-TYPE TRANSCRIPTIONAL REGULATOR BETI"/>
    <property type="match status" value="1"/>
</dbReference>
<evidence type="ECO:0000256" key="1">
    <source>
        <dbReference type="ARBA" id="ARBA00023015"/>
    </source>
</evidence>
<dbReference type="InterPro" id="IPR001647">
    <property type="entry name" value="HTH_TetR"/>
</dbReference>
<feature type="domain" description="HTH tetR-type" evidence="5">
    <location>
        <begin position="16"/>
        <end position="76"/>
    </location>
</feature>
<dbReference type="Pfam" id="PF17918">
    <property type="entry name" value="TetR_C_15"/>
    <property type="match status" value="1"/>
</dbReference>
<dbReference type="PANTHER" id="PTHR30055">
    <property type="entry name" value="HTH-TYPE TRANSCRIPTIONAL REGULATOR RUTR"/>
    <property type="match status" value="1"/>
</dbReference>
<dbReference type="AlphaFoldDB" id="A0A2R8ATP7"/>
<dbReference type="Pfam" id="PF00440">
    <property type="entry name" value="TetR_N"/>
    <property type="match status" value="1"/>
</dbReference>
<protein>
    <submittedName>
        <fullName evidence="6">HTH-type transcriptional repressor KstR</fullName>
    </submittedName>
</protein>
<dbReference type="EMBL" id="OMOJ01000002">
    <property type="protein sequence ID" value="SPF79416.1"/>
    <property type="molecule type" value="Genomic_DNA"/>
</dbReference>
<dbReference type="InterPro" id="IPR041669">
    <property type="entry name" value="TetR_C_15"/>
</dbReference>
<dbReference type="RefSeq" id="WP_146188658.1">
    <property type="nucleotide sequence ID" value="NZ_OMOJ01000002.1"/>
</dbReference>
<dbReference type="PROSITE" id="PS50977">
    <property type="entry name" value="HTH_TETR_2"/>
    <property type="match status" value="1"/>
</dbReference>
<reference evidence="7" key="1">
    <citation type="submission" date="2018-03" db="EMBL/GenBank/DDBJ databases">
        <authorList>
            <person name="Rodrigo-Torres L."/>
            <person name="Arahal R. D."/>
            <person name="Lucena T."/>
        </authorList>
    </citation>
    <scope>NUCLEOTIDE SEQUENCE [LARGE SCALE GENOMIC DNA]</scope>
    <source>
        <strain evidence="7">CECT 8871</strain>
    </source>
</reference>
<dbReference type="OrthoDB" id="9809265at2"/>
<evidence type="ECO:0000313" key="6">
    <source>
        <dbReference type="EMBL" id="SPF79416.1"/>
    </source>
</evidence>
<sequence>MTEILLRKQPLQARSKASFEAILEAAAQILVGAGFAAFNTNTIAERAGVSVGTLYQYFPGKEAILAELVARMRQQMLADLAEANRQSEGQTLAEVAHLFINASLRHHQRNPALAEALEQAECGLALEDGSCEIKFQINDLIIAQLERFEVPDPQIAARDLSVMVQAMADAATQAGETDFDALAKRCGRAVKGYLRIAP</sequence>
<gene>
    <name evidence="6" type="primary">kstR</name>
    <name evidence="6" type="ORF">PRI8871_01212</name>
</gene>
<keyword evidence="7" id="KW-1185">Reference proteome</keyword>
<organism evidence="6 7">
    <name type="scientific">Pseudoprimorskyibacter insulae</name>
    <dbReference type="NCBI Taxonomy" id="1695997"/>
    <lineage>
        <taxon>Bacteria</taxon>
        <taxon>Pseudomonadati</taxon>
        <taxon>Pseudomonadota</taxon>
        <taxon>Alphaproteobacteria</taxon>
        <taxon>Rhodobacterales</taxon>
        <taxon>Paracoccaceae</taxon>
        <taxon>Pseudoprimorskyibacter</taxon>
    </lineage>
</organism>
<keyword evidence="1" id="KW-0805">Transcription regulation</keyword>
<dbReference type="PRINTS" id="PR00455">
    <property type="entry name" value="HTHTETR"/>
</dbReference>
<keyword evidence="2 4" id="KW-0238">DNA-binding</keyword>